<protein>
    <submittedName>
        <fullName evidence="16">TonB dependent receptor family protein</fullName>
    </submittedName>
    <submittedName>
        <fullName evidence="17">TonB-dependent receptor</fullName>
    </submittedName>
</protein>
<evidence type="ECO:0000259" key="15">
    <source>
        <dbReference type="Pfam" id="PF07715"/>
    </source>
</evidence>
<keyword evidence="8 17" id="KW-0675">Receptor</keyword>
<dbReference type="AlphaFoldDB" id="A0AAP5UUD9"/>
<dbReference type="PROSITE" id="PS52016">
    <property type="entry name" value="TONB_DEPENDENT_REC_3"/>
    <property type="match status" value="1"/>
</dbReference>
<proteinExistence type="inferred from homology"/>
<feature type="region of interest" description="Disordered" evidence="12">
    <location>
        <begin position="56"/>
        <end position="87"/>
    </location>
</feature>
<comment type="subcellular location">
    <subcellularLocation>
        <location evidence="1 10">Cell outer membrane</location>
        <topology evidence="1 10">Multi-pass membrane protein</topology>
    </subcellularLocation>
</comment>
<evidence type="ECO:0000313" key="17">
    <source>
        <dbReference type="EMBL" id="MDT8836879.1"/>
    </source>
</evidence>
<evidence type="ECO:0000256" key="11">
    <source>
        <dbReference type="RuleBase" id="RU003357"/>
    </source>
</evidence>
<dbReference type="Gene3D" id="2.40.170.20">
    <property type="entry name" value="TonB-dependent receptor, beta-barrel domain"/>
    <property type="match status" value="1"/>
</dbReference>
<evidence type="ECO:0000256" key="7">
    <source>
        <dbReference type="ARBA" id="ARBA00023136"/>
    </source>
</evidence>
<keyword evidence="7 10" id="KW-0472">Membrane</keyword>
<dbReference type="GeneID" id="66518899"/>
<feature type="compositionally biased region" description="Polar residues" evidence="12">
    <location>
        <begin position="70"/>
        <end position="87"/>
    </location>
</feature>
<evidence type="ECO:0000256" key="13">
    <source>
        <dbReference type="SAM" id="SignalP"/>
    </source>
</evidence>
<reference evidence="17" key="2">
    <citation type="submission" date="2022-08" db="EMBL/GenBank/DDBJ databases">
        <authorList>
            <person name="Kim S.-J."/>
        </authorList>
    </citation>
    <scope>NUCLEOTIDE SEQUENCE</scope>
    <source>
        <strain evidence="17">KJ</strain>
    </source>
</reference>
<evidence type="ECO:0000256" key="12">
    <source>
        <dbReference type="SAM" id="MobiDB-lite"/>
    </source>
</evidence>
<evidence type="ECO:0000256" key="1">
    <source>
        <dbReference type="ARBA" id="ARBA00004571"/>
    </source>
</evidence>
<reference evidence="16 18" key="1">
    <citation type="journal article" date="2015" name="Genome Announc.">
        <title>Complete genome sequences for 59 burkholderia isolates, both pathogenic and near neighbor.</title>
        <authorList>
            <person name="Johnson S.L."/>
            <person name="Bishop-Lilly K.A."/>
            <person name="Ladner J.T."/>
            <person name="Daligault H.E."/>
            <person name="Davenport K.W."/>
            <person name="Jaissle J."/>
            <person name="Frey K.G."/>
            <person name="Koroleva G.I."/>
            <person name="Bruce D.C."/>
            <person name="Coyne S.R."/>
            <person name="Broomall S.M."/>
            <person name="Li P.E."/>
            <person name="Teshima H."/>
            <person name="Gibbons H.S."/>
            <person name="Palacios G.F."/>
            <person name="Rosenzweig C.N."/>
            <person name="Redden C.L."/>
            <person name="Xu Y."/>
            <person name="Minogue T.D."/>
            <person name="Chain P.S."/>
        </authorList>
    </citation>
    <scope>NUCLEOTIDE SEQUENCE [LARGE SCALE GENOMIC DNA]</scope>
    <source>
        <strain evidence="16 18">ATCC BAA-463</strain>
    </source>
</reference>
<accession>A0AAP5UUD9</accession>
<evidence type="ECO:0000256" key="5">
    <source>
        <dbReference type="ARBA" id="ARBA00022692"/>
    </source>
</evidence>
<dbReference type="GO" id="GO:0044718">
    <property type="term" value="P:siderophore transmembrane transport"/>
    <property type="evidence" value="ECO:0007669"/>
    <property type="project" value="TreeGrafter"/>
</dbReference>
<dbReference type="GO" id="GO:0015344">
    <property type="term" value="F:siderophore uptake transmembrane transporter activity"/>
    <property type="evidence" value="ECO:0007669"/>
    <property type="project" value="TreeGrafter"/>
</dbReference>
<gene>
    <name evidence="16" type="ORF">OI25_5041</name>
    <name evidence="17" type="ORF">ParKJ_05605</name>
</gene>
<dbReference type="PANTHER" id="PTHR30069">
    <property type="entry name" value="TONB-DEPENDENT OUTER MEMBRANE RECEPTOR"/>
    <property type="match status" value="1"/>
</dbReference>
<feature type="domain" description="TonB-dependent receptor-like beta-barrel" evidence="14">
    <location>
        <begin position="262"/>
        <end position="691"/>
    </location>
</feature>
<evidence type="ECO:0000259" key="14">
    <source>
        <dbReference type="Pfam" id="PF00593"/>
    </source>
</evidence>
<keyword evidence="5 10" id="KW-0812">Transmembrane</keyword>
<dbReference type="PANTHER" id="PTHR30069:SF39">
    <property type="entry name" value="BLL6183 PROTEIN"/>
    <property type="match status" value="1"/>
</dbReference>
<keyword evidence="3 10" id="KW-0813">Transport</keyword>
<evidence type="ECO:0000313" key="18">
    <source>
        <dbReference type="Proteomes" id="UP000032614"/>
    </source>
</evidence>
<evidence type="ECO:0000256" key="6">
    <source>
        <dbReference type="ARBA" id="ARBA00023077"/>
    </source>
</evidence>
<sequence length="728" mass="78985">MQRVRSTLCKTPLTQFVIATLCAAGTQVSYAQAAGAQTSGDLGSVQSTAVSSSGNSAAASRKVESAPAQAPSQGSLTATEPQSTISRRYIENSTAPTATYSDIANIAPSVQSVNPNGPGLMESAGVTIRGFQDGQYNVTFDGIPFGDTNDFTHHSTSFFTSQFLNGITVDRGPGDASQIGFATFGGLLGMQSKDPTMTPSASLIGSYGSYNTWLAGAEFNTGDVQQLGDARAMFGYTQSSSDGYLTGAAQRRQNVYFKLEKPLGDDTLLTLFATYSKIHQDVSYGTTAAQIAQFGPNYGLSSDPTSQAFSGYNFDLINTDFEYIGIQSKVAQWAIDNKLYTYGYYHNGFNGMDPNGETPNGTIYGANNVPGQEMNNNYRAWGDVLRAQRDLGPGTLELGTWLAYQTNFRNNFNVDDSLNFAFTSPNFAMNDNFLTWQPYIQYALKLPYGLTITPGVKYASFTRHLYSDMNQGSGTPVDFSHTWTKVLPSLQIHEQINPVWSAYAQYAQGFLAPNLNALYVNNPAISGQPSPEQTDNYQIGTTYKTDRVTASVDLYYVNFKNAVTNQTIGGVTFFQNAGGAIYKGVETEGTYYAGLGFSLYGNFTVNSAKQKGTNDWMPNSPRETAAFGVIYEHGPLTGSLITKFIGRQYGLTGNQIPIGGYAVTNLATGYTFKSPSPWFRDVRLGFQIDNLFNRTSIDWLAGQTVADGTPLYYTVPGRAFIGTMQMDF</sequence>
<dbReference type="InterPro" id="IPR039426">
    <property type="entry name" value="TonB-dep_rcpt-like"/>
</dbReference>
<dbReference type="InterPro" id="IPR000531">
    <property type="entry name" value="Beta-barrel_TonB"/>
</dbReference>
<dbReference type="Proteomes" id="UP000032614">
    <property type="component" value="Chromosome 2"/>
</dbReference>
<comment type="similarity">
    <text evidence="2 10 11">Belongs to the TonB-dependent receptor family.</text>
</comment>
<keyword evidence="4 10" id="KW-1134">Transmembrane beta strand</keyword>
<evidence type="ECO:0000256" key="2">
    <source>
        <dbReference type="ARBA" id="ARBA00009810"/>
    </source>
</evidence>
<dbReference type="InterPro" id="IPR012910">
    <property type="entry name" value="Plug_dom"/>
</dbReference>
<dbReference type="Pfam" id="PF07715">
    <property type="entry name" value="Plug"/>
    <property type="match status" value="1"/>
</dbReference>
<keyword evidence="13" id="KW-0732">Signal</keyword>
<evidence type="ECO:0000313" key="16">
    <source>
        <dbReference type="EMBL" id="AJZ62923.1"/>
    </source>
</evidence>
<dbReference type="RefSeq" id="WP_052719752.1">
    <property type="nucleotide sequence ID" value="NZ_CAKZHR010000075.1"/>
</dbReference>
<name>A0AAP5UUD9_9BURK</name>
<evidence type="ECO:0000256" key="10">
    <source>
        <dbReference type="PROSITE-ProRule" id="PRU01360"/>
    </source>
</evidence>
<dbReference type="Pfam" id="PF00593">
    <property type="entry name" value="TonB_dep_Rec_b-barrel"/>
    <property type="match status" value="1"/>
</dbReference>
<dbReference type="SUPFAM" id="SSF56935">
    <property type="entry name" value="Porins"/>
    <property type="match status" value="1"/>
</dbReference>
<dbReference type="Proteomes" id="UP001246473">
    <property type="component" value="Unassembled WGS sequence"/>
</dbReference>
<dbReference type="InterPro" id="IPR036942">
    <property type="entry name" value="Beta-barrel_TonB_sf"/>
</dbReference>
<dbReference type="EMBL" id="JANSLM010000002">
    <property type="protein sequence ID" value="MDT8836879.1"/>
    <property type="molecule type" value="Genomic_DNA"/>
</dbReference>
<organism evidence="17 19">
    <name type="scientific">Paraburkholderia fungorum</name>
    <dbReference type="NCBI Taxonomy" id="134537"/>
    <lineage>
        <taxon>Bacteria</taxon>
        <taxon>Pseudomonadati</taxon>
        <taxon>Pseudomonadota</taxon>
        <taxon>Betaproteobacteria</taxon>
        <taxon>Burkholderiales</taxon>
        <taxon>Burkholderiaceae</taxon>
        <taxon>Paraburkholderia</taxon>
    </lineage>
</organism>
<evidence type="ECO:0000313" key="19">
    <source>
        <dbReference type="Proteomes" id="UP001246473"/>
    </source>
</evidence>
<dbReference type="GO" id="GO:0009279">
    <property type="term" value="C:cell outer membrane"/>
    <property type="evidence" value="ECO:0007669"/>
    <property type="project" value="UniProtKB-SubCell"/>
</dbReference>
<keyword evidence="6 11" id="KW-0798">TonB box</keyword>
<feature type="chain" id="PRO_5042798121" evidence="13">
    <location>
        <begin position="34"/>
        <end position="728"/>
    </location>
</feature>
<evidence type="ECO:0000256" key="3">
    <source>
        <dbReference type="ARBA" id="ARBA00022448"/>
    </source>
</evidence>
<feature type="signal peptide" evidence="13">
    <location>
        <begin position="1"/>
        <end position="33"/>
    </location>
</feature>
<dbReference type="KEGG" id="bfn:OI25_5041"/>
<evidence type="ECO:0000256" key="9">
    <source>
        <dbReference type="ARBA" id="ARBA00023237"/>
    </source>
</evidence>
<dbReference type="EMBL" id="CP010027">
    <property type="protein sequence ID" value="AJZ62923.1"/>
    <property type="molecule type" value="Genomic_DNA"/>
</dbReference>
<dbReference type="CDD" id="cd01347">
    <property type="entry name" value="ligand_gated_channel"/>
    <property type="match status" value="1"/>
</dbReference>
<dbReference type="Gene3D" id="2.170.130.10">
    <property type="entry name" value="TonB-dependent receptor, plug domain"/>
    <property type="match status" value="1"/>
</dbReference>
<evidence type="ECO:0000256" key="8">
    <source>
        <dbReference type="ARBA" id="ARBA00023170"/>
    </source>
</evidence>
<feature type="domain" description="TonB-dependent receptor plug" evidence="15">
    <location>
        <begin position="79"/>
        <end position="183"/>
    </location>
</feature>
<evidence type="ECO:0000256" key="4">
    <source>
        <dbReference type="ARBA" id="ARBA00022452"/>
    </source>
</evidence>
<keyword evidence="9 10" id="KW-0998">Cell outer membrane</keyword>
<dbReference type="InterPro" id="IPR037066">
    <property type="entry name" value="Plug_dom_sf"/>
</dbReference>